<name>A0A427XLL0_9TREE</name>
<feature type="domain" description="STB6-like N-terminal" evidence="3">
    <location>
        <begin position="86"/>
        <end position="204"/>
    </location>
</feature>
<proteinExistence type="predicted"/>
<comment type="caution">
    <text evidence="4">The sequence shown here is derived from an EMBL/GenBank/DDBJ whole genome shotgun (WGS) entry which is preliminary data.</text>
</comment>
<feature type="region of interest" description="Disordered" evidence="2">
    <location>
        <begin position="232"/>
        <end position="265"/>
    </location>
</feature>
<feature type="region of interest" description="Disordered" evidence="2">
    <location>
        <begin position="674"/>
        <end position="732"/>
    </location>
</feature>
<dbReference type="EMBL" id="RSCE01000009">
    <property type="protein sequence ID" value="RSH79791.1"/>
    <property type="molecule type" value="Genomic_DNA"/>
</dbReference>
<keyword evidence="5" id="KW-1185">Reference proteome</keyword>
<dbReference type="Pfam" id="PF25995">
    <property type="entry name" value="STB6_N"/>
    <property type="match status" value="1"/>
</dbReference>
<dbReference type="RefSeq" id="XP_028474900.1">
    <property type="nucleotide sequence ID" value="XM_028624732.1"/>
</dbReference>
<reference evidence="4 5" key="1">
    <citation type="submission" date="2018-11" db="EMBL/GenBank/DDBJ databases">
        <title>Genome sequence of Apiotrichum porosum DSM 27194.</title>
        <authorList>
            <person name="Aliyu H."/>
            <person name="Gorte O."/>
            <person name="Ochsenreither K."/>
        </authorList>
    </citation>
    <scope>NUCLEOTIDE SEQUENCE [LARGE SCALE GENOMIC DNA]</scope>
    <source>
        <strain evidence="4 5">DSM 27194</strain>
    </source>
</reference>
<protein>
    <recommendedName>
        <fullName evidence="3">STB6-like N-terminal domain-containing protein</fullName>
    </recommendedName>
</protein>
<keyword evidence="1" id="KW-0175">Coiled coil</keyword>
<evidence type="ECO:0000256" key="2">
    <source>
        <dbReference type="SAM" id="MobiDB-lite"/>
    </source>
</evidence>
<evidence type="ECO:0000313" key="5">
    <source>
        <dbReference type="Proteomes" id="UP000279236"/>
    </source>
</evidence>
<dbReference type="STRING" id="105984.A0A427XLL0"/>
<organism evidence="4 5">
    <name type="scientific">Apiotrichum porosum</name>
    <dbReference type="NCBI Taxonomy" id="105984"/>
    <lineage>
        <taxon>Eukaryota</taxon>
        <taxon>Fungi</taxon>
        <taxon>Dikarya</taxon>
        <taxon>Basidiomycota</taxon>
        <taxon>Agaricomycotina</taxon>
        <taxon>Tremellomycetes</taxon>
        <taxon>Trichosporonales</taxon>
        <taxon>Trichosporonaceae</taxon>
        <taxon>Apiotrichum</taxon>
    </lineage>
</organism>
<feature type="coiled-coil region" evidence="1">
    <location>
        <begin position="862"/>
        <end position="889"/>
    </location>
</feature>
<feature type="region of interest" description="Disordered" evidence="2">
    <location>
        <begin position="21"/>
        <end position="64"/>
    </location>
</feature>
<evidence type="ECO:0000259" key="3">
    <source>
        <dbReference type="Pfam" id="PF25995"/>
    </source>
</evidence>
<evidence type="ECO:0000256" key="1">
    <source>
        <dbReference type="SAM" id="Coils"/>
    </source>
</evidence>
<dbReference type="InterPro" id="IPR059025">
    <property type="entry name" value="STB6_N"/>
</dbReference>
<feature type="compositionally biased region" description="Low complexity" evidence="2">
    <location>
        <begin position="712"/>
        <end position="722"/>
    </location>
</feature>
<gene>
    <name evidence="4" type="ORF">EHS24_009451</name>
</gene>
<dbReference type="InterPro" id="IPR038919">
    <property type="entry name" value="STB2/STB2"/>
</dbReference>
<feature type="coiled-coil region" evidence="1">
    <location>
        <begin position="914"/>
        <end position="948"/>
    </location>
</feature>
<sequence>MRGAPPPFAFSRVIPAAEAAGGPGAASIAGPGGSAGTFSPASPQSAPRLPSTSPTRPPVPGLLVPTDRTLEDLEENWLPRLGKLKVDREVRISGYTLYGIRSWYLSRTHWMFTIAVSSGKPTDYISCYVLTPCPELSDAEGAAVLASAAHYLASETHGHTRKTEHGTLLVSSPAGYGQEISPIPTGDMRGAWPFIVLNTGLRRLGCGGRAAMGNDPPVPAVRRKFYESYGIQPPKADDATSPPGSPTLQHTHSFGHSHHLSLGSNNSASSPTAAIVWNDPLLLNTITTVKLIQGALALWGLFGPHAGDDCVEIDGLFCDETKAGIFRWRRVMGLEMDDAYKIERETSGGCIDPRTLTALLTSVTSVRYQLASLGVEKLPKDPFTNPRRFLQAWRAFPPTQGKYLSVSGIRALNACHVQGRKAHPTDALKVHRFLLSGVASATSSISNNLKGGASDDLSTPLRKREQHMIFGADDGGESGLGMIVPEAPPDTNAVSAPDTITSDIDAYHRLLLKSKEKEWDVMGARPIAELFKGQAPERAMDGEADRYYDPLRAFRRRPIQDDADDDGAVGATMGRVKGMRSKTGAALKGSFALVGVGRASKGMSDASDSEGASKGKKRGVPMVNVEADDDDVLSVLSRSPSPREPITPSPRQHTTYPQVHSPLQQSMRLSVAGTNVSGDTSDVSMGGSTVGRPSLPSLPSIQTGPLDRRRSAATAISTTTSAGDRSRAWASPQPRVPMLRTASDGADVVVAPGGNEFAVANPHGTGRREEAVVDGTVQLEPQLESDFGIDRAALKRTNSFQNRSYYRGFRIKPKDHLAVDVEMCALVWELRKKEKALQKRTEDMMVVEKSAFAATQAMMDAARSRRDRVDNLEAEVRRLQYDLSRAASEDVDEDRALQWASSKLLFFLSEDTNIHELRWQLRELEKHWESMREEREEAVEAVRREEAKPWWRLGY</sequence>
<dbReference type="AlphaFoldDB" id="A0A427XLL0"/>
<dbReference type="PANTHER" id="PTHR31011:SF2">
    <property type="entry name" value="PROTEIN STB2-RELATED"/>
    <property type="match status" value="1"/>
</dbReference>
<dbReference type="Proteomes" id="UP000279236">
    <property type="component" value="Unassembled WGS sequence"/>
</dbReference>
<feature type="region of interest" description="Disordered" evidence="2">
    <location>
        <begin position="598"/>
        <end position="660"/>
    </location>
</feature>
<dbReference type="GeneID" id="39593994"/>
<dbReference type="GO" id="GO:0070822">
    <property type="term" value="C:Sin3-type complex"/>
    <property type="evidence" value="ECO:0007669"/>
    <property type="project" value="TreeGrafter"/>
</dbReference>
<feature type="compositionally biased region" description="Polar residues" evidence="2">
    <location>
        <begin position="649"/>
        <end position="660"/>
    </location>
</feature>
<dbReference type="PANTHER" id="PTHR31011">
    <property type="entry name" value="PROTEIN STB2-RELATED"/>
    <property type="match status" value="1"/>
</dbReference>
<accession>A0A427XLL0</accession>
<dbReference type="OrthoDB" id="19806at2759"/>
<feature type="compositionally biased region" description="Polar residues" evidence="2">
    <location>
        <begin position="674"/>
        <end position="687"/>
    </location>
</feature>
<evidence type="ECO:0000313" key="4">
    <source>
        <dbReference type="EMBL" id="RSH79791.1"/>
    </source>
</evidence>